<dbReference type="Proteomes" id="UP001189619">
    <property type="component" value="Chromosome"/>
</dbReference>
<accession>A0AA48RHQ8</accession>
<reference evidence="1" key="1">
    <citation type="submission" date="2023-07" db="EMBL/GenBank/DDBJ databases">
        <authorList>
            <person name="Ivanov I."/>
            <person name="Teneva D."/>
            <person name="Stoikov I."/>
        </authorList>
    </citation>
    <scope>NUCLEOTIDE SEQUENCE</scope>
    <source>
        <strain evidence="1">4475</strain>
    </source>
</reference>
<sequence length="289" mass="33111">MVYSRSCQTVTELVPFSSSPFSLLPNDWLVQSSSAGIKNTKLTCLFDKLVRPVREQRNACLDAALYECRTLDETETHLHEQVNDIVNFSYNLHYLHDQLEFEDVGTHTEKQAHVFAVVQQVGSHPLVLTTARAVVDDELDCYELFAGVNKPAKAAEFVRFAFHPLLDFIGKDEGTKRYRPLLDLHKRYLFRLLLRHMFAFMEAREIRTVFAILPLHVKVFLEQTGIQLTRVPAAVPAASDKHAFMRQAFYKYWRPDAKTCRQPALYTVGFCMSPLVQTVDGLSIVIDQE</sequence>
<evidence type="ECO:0000313" key="1">
    <source>
        <dbReference type="EMBL" id="CAJ1002594.1"/>
    </source>
</evidence>
<gene>
    <name evidence="1" type="ORF">BSPP4475_09710</name>
</gene>
<organism evidence="1 2">
    <name type="scientific">Brevibacillus aydinogluensis</name>
    <dbReference type="NCBI Taxonomy" id="927786"/>
    <lineage>
        <taxon>Bacteria</taxon>
        <taxon>Bacillati</taxon>
        <taxon>Bacillota</taxon>
        <taxon>Bacilli</taxon>
        <taxon>Bacillales</taxon>
        <taxon>Paenibacillaceae</taxon>
        <taxon>Brevibacillus</taxon>
    </lineage>
</organism>
<keyword evidence="2" id="KW-1185">Reference proteome</keyword>
<dbReference type="EMBL" id="OY569118">
    <property type="protein sequence ID" value="CAJ1002594.1"/>
    <property type="molecule type" value="Genomic_DNA"/>
</dbReference>
<name>A0AA48RHQ8_9BACL</name>
<protein>
    <submittedName>
        <fullName evidence="1">N-terminal Ras-GEF domain-containing protein</fullName>
    </submittedName>
</protein>
<dbReference type="RefSeq" id="WP_304415483.1">
    <property type="nucleotide sequence ID" value="NZ_JAUSVZ010000005.1"/>
</dbReference>
<dbReference type="KEGG" id="bayd:BSPP4475_09710"/>
<proteinExistence type="predicted"/>
<evidence type="ECO:0000313" key="2">
    <source>
        <dbReference type="Proteomes" id="UP001189619"/>
    </source>
</evidence>
<dbReference type="AlphaFoldDB" id="A0AA48RHQ8"/>